<proteinExistence type="predicted"/>
<keyword evidence="1" id="KW-0472">Membrane</keyword>
<reference evidence="2" key="1">
    <citation type="submission" date="2022-07" db="EMBL/GenBank/DDBJ databases">
        <title>Phylogenomic reconstructions and comparative analyses of Kickxellomycotina fungi.</title>
        <authorList>
            <person name="Reynolds N.K."/>
            <person name="Stajich J.E."/>
            <person name="Barry K."/>
            <person name="Grigoriev I.V."/>
            <person name="Crous P."/>
            <person name="Smith M.E."/>
        </authorList>
    </citation>
    <scope>NUCLEOTIDE SEQUENCE</scope>
    <source>
        <strain evidence="2">NBRC 105413</strain>
    </source>
</reference>
<dbReference type="EMBL" id="JANBOH010000800">
    <property type="protein sequence ID" value="KAJ1641635.1"/>
    <property type="molecule type" value="Genomic_DNA"/>
</dbReference>
<sequence length="242" mass="27290">LISAEKTISQSTSFAICDVNMNLRIATIIYQWVVWLGAVVFTFRLRNIQSSFNEFYESLAIFVIATLMIIETSVANFVFKYYPLKKNLRMEKTLVDTLATNIIIWLIIAQPVFNCLFNRRKYEAEWLGKLTKDGHKKEYDISSGQHGLSTAYAKMTNSHFQEPQLNYSSSDGIDPAYYGNGSHYDATAFAGDTTLHNPEVYIDQDGIPISLCTNPNIHRPAVNMPLALNGGNDDNGEGRRVI</sequence>
<protein>
    <submittedName>
        <fullName evidence="2">Uncharacterized protein</fullName>
    </submittedName>
</protein>
<keyword evidence="1" id="KW-0812">Transmembrane</keyword>
<accession>A0A9W7XE76</accession>
<keyword evidence="3" id="KW-1185">Reference proteome</keyword>
<gene>
    <name evidence="2" type="ORF">LPJ64_006411</name>
</gene>
<comment type="caution">
    <text evidence="2">The sequence shown here is derived from an EMBL/GenBank/DDBJ whole genome shotgun (WGS) entry which is preliminary data.</text>
</comment>
<feature type="transmembrane region" description="Helical" evidence="1">
    <location>
        <begin position="98"/>
        <end position="117"/>
    </location>
</feature>
<evidence type="ECO:0000256" key="1">
    <source>
        <dbReference type="SAM" id="Phobius"/>
    </source>
</evidence>
<feature type="transmembrane region" description="Helical" evidence="1">
    <location>
        <begin position="55"/>
        <end position="78"/>
    </location>
</feature>
<feature type="transmembrane region" description="Helical" evidence="1">
    <location>
        <begin position="23"/>
        <end position="43"/>
    </location>
</feature>
<evidence type="ECO:0000313" key="3">
    <source>
        <dbReference type="Proteomes" id="UP001145021"/>
    </source>
</evidence>
<feature type="non-terminal residue" evidence="2">
    <location>
        <position position="1"/>
    </location>
</feature>
<dbReference type="AlphaFoldDB" id="A0A9W7XE76"/>
<keyword evidence="1" id="KW-1133">Transmembrane helix</keyword>
<evidence type="ECO:0000313" key="2">
    <source>
        <dbReference type="EMBL" id="KAJ1641635.1"/>
    </source>
</evidence>
<name>A0A9W7XE76_9FUNG</name>
<dbReference type="Proteomes" id="UP001145021">
    <property type="component" value="Unassembled WGS sequence"/>
</dbReference>
<organism evidence="2 3">
    <name type="scientific">Coemansia asiatica</name>
    <dbReference type="NCBI Taxonomy" id="1052880"/>
    <lineage>
        <taxon>Eukaryota</taxon>
        <taxon>Fungi</taxon>
        <taxon>Fungi incertae sedis</taxon>
        <taxon>Zoopagomycota</taxon>
        <taxon>Kickxellomycotina</taxon>
        <taxon>Kickxellomycetes</taxon>
        <taxon>Kickxellales</taxon>
        <taxon>Kickxellaceae</taxon>
        <taxon>Coemansia</taxon>
    </lineage>
</organism>